<keyword evidence="1" id="KW-1133">Transmembrane helix</keyword>
<organism evidence="2">
    <name type="scientific">Arundo donax</name>
    <name type="common">Giant reed</name>
    <name type="synonym">Donax arundinaceus</name>
    <dbReference type="NCBI Taxonomy" id="35708"/>
    <lineage>
        <taxon>Eukaryota</taxon>
        <taxon>Viridiplantae</taxon>
        <taxon>Streptophyta</taxon>
        <taxon>Embryophyta</taxon>
        <taxon>Tracheophyta</taxon>
        <taxon>Spermatophyta</taxon>
        <taxon>Magnoliopsida</taxon>
        <taxon>Liliopsida</taxon>
        <taxon>Poales</taxon>
        <taxon>Poaceae</taxon>
        <taxon>PACMAD clade</taxon>
        <taxon>Arundinoideae</taxon>
        <taxon>Arundineae</taxon>
        <taxon>Arundo</taxon>
    </lineage>
</organism>
<name>A0A0A9C1U0_ARUDO</name>
<evidence type="ECO:0000256" key="1">
    <source>
        <dbReference type="SAM" id="Phobius"/>
    </source>
</evidence>
<accession>A0A0A9C1U0</accession>
<keyword evidence="1" id="KW-0472">Membrane</keyword>
<evidence type="ECO:0000313" key="2">
    <source>
        <dbReference type="EMBL" id="JAD68428.1"/>
    </source>
</evidence>
<feature type="transmembrane region" description="Helical" evidence="1">
    <location>
        <begin position="6"/>
        <end position="25"/>
    </location>
</feature>
<dbReference type="EMBL" id="GBRH01229467">
    <property type="protein sequence ID" value="JAD68428.1"/>
    <property type="molecule type" value="Transcribed_RNA"/>
</dbReference>
<reference evidence="2" key="2">
    <citation type="journal article" date="2015" name="Data Brief">
        <title>Shoot transcriptome of the giant reed, Arundo donax.</title>
        <authorList>
            <person name="Barrero R.A."/>
            <person name="Guerrero F.D."/>
            <person name="Moolhuijzen P."/>
            <person name="Goolsby J.A."/>
            <person name="Tidwell J."/>
            <person name="Bellgard S.E."/>
            <person name="Bellgard M.I."/>
        </authorList>
    </citation>
    <scope>NUCLEOTIDE SEQUENCE</scope>
    <source>
        <tissue evidence="2">Shoot tissue taken approximately 20 cm above the soil surface</tissue>
    </source>
</reference>
<sequence length="40" mass="5185">MAIWRYYIIIWLFDVCFWLHFRLMIEFATGRFIFYRFLVS</sequence>
<proteinExistence type="predicted"/>
<keyword evidence="1" id="KW-0812">Transmembrane</keyword>
<dbReference type="AlphaFoldDB" id="A0A0A9C1U0"/>
<reference evidence="2" key="1">
    <citation type="submission" date="2014-09" db="EMBL/GenBank/DDBJ databases">
        <authorList>
            <person name="Magalhaes I.L.F."/>
            <person name="Oliveira U."/>
            <person name="Santos F.R."/>
            <person name="Vidigal T.H.D.A."/>
            <person name="Brescovit A.D."/>
            <person name="Santos A.J."/>
        </authorList>
    </citation>
    <scope>NUCLEOTIDE SEQUENCE</scope>
    <source>
        <tissue evidence="2">Shoot tissue taken approximately 20 cm above the soil surface</tissue>
    </source>
</reference>
<protein>
    <submittedName>
        <fullName evidence="2">Uncharacterized protein</fullName>
    </submittedName>
</protein>